<name>A0ABV0SI26_9TELE</name>
<feature type="non-terminal residue" evidence="1">
    <location>
        <position position="1"/>
    </location>
</feature>
<gene>
    <name evidence="1" type="ORF">XENOCAPTIV_023645</name>
</gene>
<proteinExistence type="predicted"/>
<reference evidence="1 2" key="1">
    <citation type="submission" date="2021-06" db="EMBL/GenBank/DDBJ databases">
        <authorList>
            <person name="Palmer J.M."/>
        </authorList>
    </citation>
    <scope>NUCLEOTIDE SEQUENCE [LARGE SCALE GENOMIC DNA]</scope>
    <source>
        <strain evidence="1 2">XC_2019</strain>
        <tissue evidence="1">Muscle</tissue>
    </source>
</reference>
<keyword evidence="2" id="KW-1185">Reference proteome</keyword>
<sequence length="57" mass="6139">NFPKEDQIQKVVVCALLQDKVKEEALASLAVGVLTVVNENAQLQGLNAVHLQPISNT</sequence>
<evidence type="ECO:0000313" key="1">
    <source>
        <dbReference type="EMBL" id="MEQ2219776.1"/>
    </source>
</evidence>
<dbReference type="Proteomes" id="UP001434883">
    <property type="component" value="Unassembled WGS sequence"/>
</dbReference>
<comment type="caution">
    <text evidence="1">The sequence shown here is derived from an EMBL/GenBank/DDBJ whole genome shotgun (WGS) entry which is preliminary data.</text>
</comment>
<dbReference type="EMBL" id="JAHRIN010081035">
    <property type="protein sequence ID" value="MEQ2219776.1"/>
    <property type="molecule type" value="Genomic_DNA"/>
</dbReference>
<organism evidence="1 2">
    <name type="scientific">Xenoophorus captivus</name>
    <dbReference type="NCBI Taxonomy" id="1517983"/>
    <lineage>
        <taxon>Eukaryota</taxon>
        <taxon>Metazoa</taxon>
        <taxon>Chordata</taxon>
        <taxon>Craniata</taxon>
        <taxon>Vertebrata</taxon>
        <taxon>Euteleostomi</taxon>
        <taxon>Actinopterygii</taxon>
        <taxon>Neopterygii</taxon>
        <taxon>Teleostei</taxon>
        <taxon>Neoteleostei</taxon>
        <taxon>Acanthomorphata</taxon>
        <taxon>Ovalentaria</taxon>
        <taxon>Atherinomorphae</taxon>
        <taxon>Cyprinodontiformes</taxon>
        <taxon>Goodeidae</taxon>
        <taxon>Xenoophorus</taxon>
    </lineage>
</organism>
<protein>
    <submittedName>
        <fullName evidence="1">Uncharacterized protein</fullName>
    </submittedName>
</protein>
<accession>A0ABV0SI26</accession>
<evidence type="ECO:0000313" key="2">
    <source>
        <dbReference type="Proteomes" id="UP001434883"/>
    </source>
</evidence>